<dbReference type="STRING" id="688867.SAMN05660236_1226"/>
<evidence type="ECO:0000313" key="2">
    <source>
        <dbReference type="EMBL" id="SKC52232.1"/>
    </source>
</evidence>
<name>A0A1T5JLU8_9BACT</name>
<sequence>MKWYIYLLLLLAIASPSLAQDATVESRTNLDMLGGGNYSARTFDNRYKGVKGQVTILPEFVTGKIYTTDNRAAVQPKVNFDAFANELIVKRGASEYVISRNVVDRFSLWTGTDSLYFKKIINEEGKQLYYQQLVKGKVQLVKKNIKIFKEANYSGAYSAGREHDVFLDDQKYFMLIEGKLLLEFKNRKSIQSAFPEYAGEVDAYIKKNNLSLKDEQHLAMLFRYINEIIVKN</sequence>
<evidence type="ECO:0000256" key="1">
    <source>
        <dbReference type="SAM" id="SignalP"/>
    </source>
</evidence>
<dbReference type="EMBL" id="FUZU01000001">
    <property type="protein sequence ID" value="SKC52232.1"/>
    <property type="molecule type" value="Genomic_DNA"/>
</dbReference>
<dbReference type="OrthoDB" id="759189at2"/>
<reference evidence="2 3" key="1">
    <citation type="submission" date="2017-02" db="EMBL/GenBank/DDBJ databases">
        <authorList>
            <person name="Peterson S.W."/>
        </authorList>
    </citation>
    <scope>NUCLEOTIDE SEQUENCE [LARGE SCALE GENOMIC DNA]</scope>
    <source>
        <strain evidence="2 3">DSM 25262</strain>
    </source>
</reference>
<accession>A0A1T5JLU8</accession>
<gene>
    <name evidence="2" type="ORF">SAMN05660236_1226</name>
</gene>
<dbReference type="RefSeq" id="WP_079685779.1">
    <property type="nucleotide sequence ID" value="NZ_FUZU01000001.1"/>
</dbReference>
<dbReference type="AlphaFoldDB" id="A0A1T5JLU8"/>
<proteinExistence type="predicted"/>
<feature type="signal peptide" evidence="1">
    <location>
        <begin position="1"/>
        <end position="19"/>
    </location>
</feature>
<keyword evidence="3" id="KW-1185">Reference proteome</keyword>
<evidence type="ECO:0000313" key="3">
    <source>
        <dbReference type="Proteomes" id="UP000190961"/>
    </source>
</evidence>
<feature type="chain" id="PRO_5012188502" evidence="1">
    <location>
        <begin position="20"/>
        <end position="232"/>
    </location>
</feature>
<protein>
    <submittedName>
        <fullName evidence="2">Uncharacterized protein</fullName>
    </submittedName>
</protein>
<dbReference type="Proteomes" id="UP000190961">
    <property type="component" value="Unassembled WGS sequence"/>
</dbReference>
<keyword evidence="1" id="KW-0732">Signal</keyword>
<organism evidence="2 3">
    <name type="scientific">Ohtaekwangia koreensis</name>
    <dbReference type="NCBI Taxonomy" id="688867"/>
    <lineage>
        <taxon>Bacteria</taxon>
        <taxon>Pseudomonadati</taxon>
        <taxon>Bacteroidota</taxon>
        <taxon>Cytophagia</taxon>
        <taxon>Cytophagales</taxon>
        <taxon>Fulvivirgaceae</taxon>
        <taxon>Ohtaekwangia</taxon>
    </lineage>
</organism>